<name>A0A916WX91_9HYPH</name>
<dbReference type="OrthoDB" id="9800231at2"/>
<dbReference type="InterPro" id="IPR013216">
    <property type="entry name" value="Methyltransf_11"/>
</dbReference>
<protein>
    <submittedName>
        <fullName evidence="2">SAM-dependent methyltransferase</fullName>
    </submittedName>
</protein>
<accession>A0A916WX91</accession>
<keyword evidence="2" id="KW-0489">Methyltransferase</keyword>
<reference evidence="2" key="1">
    <citation type="journal article" date="2014" name="Int. J. Syst. Evol. Microbiol.">
        <title>Complete genome sequence of Corynebacterium casei LMG S-19264T (=DSM 44701T), isolated from a smear-ripened cheese.</title>
        <authorList>
            <consortium name="US DOE Joint Genome Institute (JGI-PGF)"/>
            <person name="Walter F."/>
            <person name="Albersmeier A."/>
            <person name="Kalinowski J."/>
            <person name="Ruckert C."/>
        </authorList>
    </citation>
    <scope>NUCLEOTIDE SEQUENCE</scope>
    <source>
        <strain evidence="2">CGMCC 1.12426</strain>
    </source>
</reference>
<keyword evidence="3" id="KW-1185">Reference proteome</keyword>
<dbReference type="InterPro" id="IPR029063">
    <property type="entry name" value="SAM-dependent_MTases_sf"/>
</dbReference>
<dbReference type="Pfam" id="PF08241">
    <property type="entry name" value="Methyltransf_11"/>
    <property type="match status" value="1"/>
</dbReference>
<organism evidence="2 3">
    <name type="scientific">Roseibium aquae</name>
    <dbReference type="NCBI Taxonomy" id="1323746"/>
    <lineage>
        <taxon>Bacteria</taxon>
        <taxon>Pseudomonadati</taxon>
        <taxon>Pseudomonadota</taxon>
        <taxon>Alphaproteobacteria</taxon>
        <taxon>Hyphomicrobiales</taxon>
        <taxon>Stappiaceae</taxon>
        <taxon>Roseibium</taxon>
    </lineage>
</organism>
<proteinExistence type="predicted"/>
<dbReference type="Proteomes" id="UP000605148">
    <property type="component" value="Unassembled WGS sequence"/>
</dbReference>
<dbReference type="RefSeq" id="WP_150494979.1">
    <property type="nucleotide sequence ID" value="NZ_BMFA01000002.1"/>
</dbReference>
<sequence>MYLDVADLRTFYDLPMGHLLRGLIGGHMRRFWPDLKAKSLIGIGYAGPFMRPYLETAERCVAAMPAQQGAVPWPSEAETASSLVLDNCLPFPDATFDRALVVHALDHSSDPSEILREAWRVLAPGGRLIAIVPNRRGLWAQSELSPFGYGRPYSRGQLKELMRNCQFEVMGDEEALFMPPTRAQFILRAARSWEKIGRKVWPAFGGVLIMEGEKQVFRTIPNNGNKSALRVLKPVFIPDGAPAGLKPVRCTDASHLRNAPITGLPGA</sequence>
<dbReference type="GO" id="GO:0032259">
    <property type="term" value="P:methylation"/>
    <property type="evidence" value="ECO:0007669"/>
    <property type="project" value="UniProtKB-KW"/>
</dbReference>
<gene>
    <name evidence="2" type="ORF">GCM10011316_09480</name>
</gene>
<dbReference type="SUPFAM" id="SSF53335">
    <property type="entry name" value="S-adenosyl-L-methionine-dependent methyltransferases"/>
    <property type="match status" value="1"/>
</dbReference>
<dbReference type="Gene3D" id="3.40.50.150">
    <property type="entry name" value="Vaccinia Virus protein VP39"/>
    <property type="match status" value="1"/>
</dbReference>
<dbReference type="GO" id="GO:0008757">
    <property type="term" value="F:S-adenosylmethionine-dependent methyltransferase activity"/>
    <property type="evidence" value="ECO:0007669"/>
    <property type="project" value="InterPro"/>
</dbReference>
<evidence type="ECO:0000259" key="1">
    <source>
        <dbReference type="Pfam" id="PF08241"/>
    </source>
</evidence>
<evidence type="ECO:0000313" key="3">
    <source>
        <dbReference type="Proteomes" id="UP000605148"/>
    </source>
</evidence>
<feature type="domain" description="Methyltransferase type 11" evidence="1">
    <location>
        <begin position="87"/>
        <end position="129"/>
    </location>
</feature>
<dbReference type="AlphaFoldDB" id="A0A916WX91"/>
<keyword evidence="2" id="KW-0808">Transferase</keyword>
<comment type="caution">
    <text evidence="2">The sequence shown here is derived from an EMBL/GenBank/DDBJ whole genome shotgun (WGS) entry which is preliminary data.</text>
</comment>
<dbReference type="EMBL" id="BMFA01000002">
    <property type="protein sequence ID" value="GGB39580.1"/>
    <property type="molecule type" value="Genomic_DNA"/>
</dbReference>
<evidence type="ECO:0000313" key="2">
    <source>
        <dbReference type="EMBL" id="GGB39580.1"/>
    </source>
</evidence>
<dbReference type="CDD" id="cd02440">
    <property type="entry name" value="AdoMet_MTases"/>
    <property type="match status" value="1"/>
</dbReference>
<reference evidence="2" key="2">
    <citation type="submission" date="2020-09" db="EMBL/GenBank/DDBJ databases">
        <authorList>
            <person name="Sun Q."/>
            <person name="Zhou Y."/>
        </authorList>
    </citation>
    <scope>NUCLEOTIDE SEQUENCE</scope>
    <source>
        <strain evidence="2">CGMCC 1.12426</strain>
    </source>
</reference>